<organism evidence="2 3">
    <name type="scientific">Cryobacterium tagatosivorans</name>
    <dbReference type="NCBI Taxonomy" id="1259199"/>
    <lineage>
        <taxon>Bacteria</taxon>
        <taxon>Bacillati</taxon>
        <taxon>Actinomycetota</taxon>
        <taxon>Actinomycetes</taxon>
        <taxon>Micrococcales</taxon>
        <taxon>Microbacteriaceae</taxon>
        <taxon>Cryobacterium</taxon>
    </lineage>
</organism>
<dbReference type="EMBL" id="SOEZ01000014">
    <property type="protein sequence ID" value="TFB55190.1"/>
    <property type="molecule type" value="Genomic_DNA"/>
</dbReference>
<dbReference type="RefSeq" id="WP_134488012.1">
    <property type="nucleotide sequence ID" value="NZ_SOEZ01000014.1"/>
</dbReference>
<evidence type="ECO:0000313" key="3">
    <source>
        <dbReference type="Proteomes" id="UP000297866"/>
    </source>
</evidence>
<evidence type="ECO:0008006" key="4">
    <source>
        <dbReference type="Google" id="ProtNLM"/>
    </source>
</evidence>
<evidence type="ECO:0000313" key="2">
    <source>
        <dbReference type="EMBL" id="TFB55190.1"/>
    </source>
</evidence>
<keyword evidence="3" id="KW-1185">Reference proteome</keyword>
<reference evidence="2 3" key="1">
    <citation type="submission" date="2019-03" db="EMBL/GenBank/DDBJ databases">
        <title>Genomics of glacier-inhabiting Cryobacterium strains.</title>
        <authorList>
            <person name="Liu Q."/>
            <person name="Xin Y.-H."/>
        </authorList>
    </citation>
    <scope>NUCLEOTIDE SEQUENCE [LARGE SCALE GENOMIC DNA]</scope>
    <source>
        <strain evidence="2 3">Sr47</strain>
    </source>
</reference>
<name>A0A4R8UI81_9MICO</name>
<protein>
    <recommendedName>
        <fullName evidence="4">Zinc-ribbon domain-containing protein</fullName>
    </recommendedName>
</protein>
<feature type="compositionally biased region" description="Basic and acidic residues" evidence="1">
    <location>
        <begin position="1"/>
        <end position="17"/>
    </location>
</feature>
<sequence>MGGASHGEDLNHGDDANRSGGGSSVSFRCGHGASRGEARITIQRDCPLCMLLSETKRSRAQLLRKAAPSRRAALAGETRIGASYEWICERGHSRFEATVREVLTGPGCPKCRANAQAPSARFEGGIPFMKPGLKTRTSMTEQRLRLLLAERIQLPHRVNAVRISRTFYGKPEVWPDIIIPALRIAIEYDDPGRDGTAHRGLKEASDREKDAALGEVGWEVIRVRAGGLGELGPHSIVCRGISTAVIDRILELLREIRGDEPVDALLVR</sequence>
<evidence type="ECO:0000256" key="1">
    <source>
        <dbReference type="SAM" id="MobiDB-lite"/>
    </source>
</evidence>
<gene>
    <name evidence="2" type="ORF">E3O23_02915</name>
</gene>
<feature type="region of interest" description="Disordered" evidence="1">
    <location>
        <begin position="1"/>
        <end position="22"/>
    </location>
</feature>
<dbReference type="OrthoDB" id="5111079at2"/>
<dbReference type="AlphaFoldDB" id="A0A4R8UI81"/>
<comment type="caution">
    <text evidence="2">The sequence shown here is derived from an EMBL/GenBank/DDBJ whole genome shotgun (WGS) entry which is preliminary data.</text>
</comment>
<proteinExistence type="predicted"/>
<accession>A0A4R8UI81</accession>
<dbReference type="Proteomes" id="UP000297866">
    <property type="component" value="Unassembled WGS sequence"/>
</dbReference>